<comment type="similarity">
    <text evidence="1">Belongs to the PrpD family.</text>
</comment>
<dbReference type="InterPro" id="IPR042188">
    <property type="entry name" value="MmgE/PrpD_sf_2"/>
</dbReference>
<evidence type="ECO:0000256" key="1">
    <source>
        <dbReference type="ARBA" id="ARBA00006174"/>
    </source>
</evidence>
<protein>
    <recommendedName>
        <fullName evidence="7">MmgE/PrpD family protein</fullName>
    </recommendedName>
</protein>
<name>A0ABP6ZTL9_9ACTN</name>
<dbReference type="Pfam" id="PF03972">
    <property type="entry name" value="MmgE_PrpD_N"/>
    <property type="match status" value="1"/>
</dbReference>
<dbReference type="EMBL" id="BAABDQ010000056">
    <property type="protein sequence ID" value="GAA3617447.1"/>
    <property type="molecule type" value="Genomic_DNA"/>
</dbReference>
<dbReference type="InterPro" id="IPR005656">
    <property type="entry name" value="MmgE_PrpD"/>
</dbReference>
<feature type="domain" description="MmgE/PrpD C-terminal" evidence="4">
    <location>
        <begin position="334"/>
        <end position="463"/>
    </location>
</feature>
<dbReference type="Gene3D" id="1.10.4100.10">
    <property type="entry name" value="2-methylcitrate dehydratase PrpD"/>
    <property type="match status" value="1"/>
</dbReference>
<evidence type="ECO:0008006" key="7">
    <source>
        <dbReference type="Google" id="ProtNLM"/>
    </source>
</evidence>
<feature type="domain" description="MmgE/PrpD N-terminal" evidence="3">
    <location>
        <begin position="8"/>
        <end position="244"/>
    </location>
</feature>
<sequence length="496" mass="50641">MTTAAAVLAGWALGLSLDAVPARARQAAIRHLTDGFGCAVAAPPHGSPAVAVALELGGPPQATIIGTRARVGAPAAALANGALVHALDFDDTHAGGLVHATAPVLPVAFAVGEETGASGAEVLVAALIGYEVICRLGAAAPHGFHARGLHATSVCGVLAAALVAARLYGLGPRQAVHALGIAGSQAGGLLEFLSTGADTKRLHPGLAAHAGILAARLARAGATGPDTVLEGEHGLYGALLGRPGVRPAGRLGEVWEVTRITVKPYPACQLLHAALDAARNAMTPPRDAHDLRDLRDGRGARGPGDARDLRDPRDPHGLHDLHGLRDLRDGRGARGIGDAGDIEQVVAEVHPDAAAIVCGPGKERPRTPYEAKFSLPWSVAAMLLDGAVDVRTYERVDRPEVTALAGRIAHEVVAFPGAAADQPGRLRVRFADGTRVVGQVPRSAGGPDDPAAGELVRRKALANGLSATAMAALSRLAELTEVTTLMSGLTDQEEVS</sequence>
<comment type="caution">
    <text evidence="5">The sequence shown here is derived from an EMBL/GenBank/DDBJ whole genome shotgun (WGS) entry which is preliminary data.</text>
</comment>
<feature type="compositionally biased region" description="Basic and acidic residues" evidence="2">
    <location>
        <begin position="286"/>
        <end position="332"/>
    </location>
</feature>
<gene>
    <name evidence="5" type="ORF">GCM10022419_123610</name>
</gene>
<evidence type="ECO:0000256" key="2">
    <source>
        <dbReference type="SAM" id="MobiDB-lite"/>
    </source>
</evidence>
<dbReference type="InterPro" id="IPR045337">
    <property type="entry name" value="MmgE_PrpD_C"/>
</dbReference>
<reference evidence="6" key="1">
    <citation type="journal article" date="2019" name="Int. J. Syst. Evol. Microbiol.">
        <title>The Global Catalogue of Microorganisms (GCM) 10K type strain sequencing project: providing services to taxonomists for standard genome sequencing and annotation.</title>
        <authorList>
            <consortium name="The Broad Institute Genomics Platform"/>
            <consortium name="The Broad Institute Genome Sequencing Center for Infectious Disease"/>
            <person name="Wu L."/>
            <person name="Ma J."/>
        </authorList>
    </citation>
    <scope>NUCLEOTIDE SEQUENCE [LARGE SCALE GENOMIC DNA]</scope>
    <source>
        <strain evidence="6">JCM 17326</strain>
    </source>
</reference>
<dbReference type="Proteomes" id="UP001500630">
    <property type="component" value="Unassembled WGS sequence"/>
</dbReference>
<evidence type="ECO:0000313" key="6">
    <source>
        <dbReference type="Proteomes" id="UP001500630"/>
    </source>
</evidence>
<dbReference type="InterPro" id="IPR042183">
    <property type="entry name" value="MmgE/PrpD_sf_1"/>
</dbReference>
<dbReference type="RefSeq" id="WP_345577780.1">
    <property type="nucleotide sequence ID" value="NZ_BAABDQ010000056.1"/>
</dbReference>
<organism evidence="5 6">
    <name type="scientific">Nonomuraea rosea</name>
    <dbReference type="NCBI Taxonomy" id="638574"/>
    <lineage>
        <taxon>Bacteria</taxon>
        <taxon>Bacillati</taxon>
        <taxon>Actinomycetota</taxon>
        <taxon>Actinomycetes</taxon>
        <taxon>Streptosporangiales</taxon>
        <taxon>Streptosporangiaceae</taxon>
        <taxon>Nonomuraea</taxon>
    </lineage>
</organism>
<accession>A0ABP6ZTL9</accession>
<dbReference type="Pfam" id="PF19305">
    <property type="entry name" value="MmgE_PrpD_C"/>
    <property type="match status" value="1"/>
</dbReference>
<evidence type="ECO:0000313" key="5">
    <source>
        <dbReference type="EMBL" id="GAA3617447.1"/>
    </source>
</evidence>
<dbReference type="InterPro" id="IPR045336">
    <property type="entry name" value="MmgE_PrpD_N"/>
</dbReference>
<dbReference type="Gene3D" id="3.30.1330.120">
    <property type="entry name" value="2-methylcitrate dehydratase PrpD"/>
    <property type="match status" value="1"/>
</dbReference>
<evidence type="ECO:0000259" key="4">
    <source>
        <dbReference type="Pfam" id="PF19305"/>
    </source>
</evidence>
<evidence type="ECO:0000259" key="3">
    <source>
        <dbReference type="Pfam" id="PF03972"/>
    </source>
</evidence>
<dbReference type="PANTHER" id="PTHR16943">
    <property type="entry name" value="2-METHYLCITRATE DEHYDRATASE-RELATED"/>
    <property type="match status" value="1"/>
</dbReference>
<dbReference type="InterPro" id="IPR036148">
    <property type="entry name" value="MmgE/PrpD_sf"/>
</dbReference>
<dbReference type="PANTHER" id="PTHR16943:SF8">
    <property type="entry name" value="2-METHYLCITRATE DEHYDRATASE"/>
    <property type="match status" value="1"/>
</dbReference>
<keyword evidence="6" id="KW-1185">Reference proteome</keyword>
<proteinExistence type="inferred from homology"/>
<dbReference type="SUPFAM" id="SSF103378">
    <property type="entry name" value="2-methylcitrate dehydratase PrpD"/>
    <property type="match status" value="2"/>
</dbReference>
<feature type="region of interest" description="Disordered" evidence="2">
    <location>
        <begin position="282"/>
        <end position="332"/>
    </location>
</feature>